<proteinExistence type="predicted"/>
<reference evidence="1" key="1">
    <citation type="submission" date="2022-07" db="EMBL/GenBank/DDBJ databases">
        <authorList>
            <person name="Trinca V."/>
            <person name="Uliana J.V.C."/>
            <person name="Torres T.T."/>
            <person name="Ward R.J."/>
            <person name="Monesi N."/>
        </authorList>
    </citation>
    <scope>NUCLEOTIDE SEQUENCE</scope>
    <source>
        <strain evidence="1">HSMRA1968</strain>
        <tissue evidence="1">Whole embryos</tissue>
    </source>
</reference>
<dbReference type="EMBL" id="WJQU01000829">
    <property type="protein sequence ID" value="KAJ6634213.1"/>
    <property type="molecule type" value="Genomic_DNA"/>
</dbReference>
<evidence type="ECO:0000313" key="2">
    <source>
        <dbReference type="Proteomes" id="UP001151699"/>
    </source>
</evidence>
<dbReference type="AlphaFoldDB" id="A0A9Q0MMG2"/>
<dbReference type="Proteomes" id="UP001151699">
    <property type="component" value="Unassembled WGS sequence"/>
</dbReference>
<keyword evidence="2" id="KW-1185">Reference proteome</keyword>
<protein>
    <submittedName>
        <fullName evidence="1">Uncharacterized protein</fullName>
    </submittedName>
</protein>
<sequence length="63" mass="6927">TYELAKAAQNKFDANNHCRDTPDCAGNDKTFIAEVGEASASKPYEPNEIHKFEGVAKRITKGK</sequence>
<organism evidence="1 2">
    <name type="scientific">Pseudolycoriella hygida</name>
    <dbReference type="NCBI Taxonomy" id="35572"/>
    <lineage>
        <taxon>Eukaryota</taxon>
        <taxon>Metazoa</taxon>
        <taxon>Ecdysozoa</taxon>
        <taxon>Arthropoda</taxon>
        <taxon>Hexapoda</taxon>
        <taxon>Insecta</taxon>
        <taxon>Pterygota</taxon>
        <taxon>Neoptera</taxon>
        <taxon>Endopterygota</taxon>
        <taxon>Diptera</taxon>
        <taxon>Nematocera</taxon>
        <taxon>Sciaroidea</taxon>
        <taxon>Sciaridae</taxon>
        <taxon>Pseudolycoriella</taxon>
    </lineage>
</organism>
<name>A0A9Q0MMG2_9DIPT</name>
<feature type="non-terminal residue" evidence="1">
    <location>
        <position position="63"/>
    </location>
</feature>
<comment type="caution">
    <text evidence="1">The sequence shown here is derived from an EMBL/GenBank/DDBJ whole genome shotgun (WGS) entry which is preliminary data.</text>
</comment>
<accession>A0A9Q0MMG2</accession>
<evidence type="ECO:0000313" key="1">
    <source>
        <dbReference type="EMBL" id="KAJ6634213.1"/>
    </source>
</evidence>
<gene>
    <name evidence="1" type="ORF">Bhyg_17344</name>
</gene>